<name>A0A2G8KP61_STIJA</name>
<keyword evidence="3" id="KW-1133">Transmembrane helix</keyword>
<dbReference type="Pfam" id="PF07714">
    <property type="entry name" value="PK_Tyr_Ser-Thr"/>
    <property type="match status" value="1"/>
</dbReference>
<comment type="caution">
    <text evidence="5">The sequence shown here is derived from an EMBL/GenBank/DDBJ whole genome shotgun (WGS) entry which is preliminary data.</text>
</comment>
<keyword evidence="6" id="KW-1185">Reference proteome</keyword>
<organism evidence="5 6">
    <name type="scientific">Stichopus japonicus</name>
    <name type="common">Sea cucumber</name>
    <dbReference type="NCBI Taxonomy" id="307972"/>
    <lineage>
        <taxon>Eukaryota</taxon>
        <taxon>Metazoa</taxon>
        <taxon>Echinodermata</taxon>
        <taxon>Eleutherozoa</taxon>
        <taxon>Echinozoa</taxon>
        <taxon>Holothuroidea</taxon>
        <taxon>Aspidochirotacea</taxon>
        <taxon>Aspidochirotida</taxon>
        <taxon>Stichopodidae</taxon>
        <taxon>Apostichopus</taxon>
    </lineage>
</organism>
<evidence type="ECO:0000256" key="1">
    <source>
        <dbReference type="ARBA" id="ARBA00022741"/>
    </source>
</evidence>
<evidence type="ECO:0000256" key="3">
    <source>
        <dbReference type="SAM" id="Phobius"/>
    </source>
</evidence>
<dbReference type="EMBL" id="MRZV01000449">
    <property type="protein sequence ID" value="PIK49747.1"/>
    <property type="molecule type" value="Genomic_DNA"/>
</dbReference>
<dbReference type="Gene3D" id="1.10.510.10">
    <property type="entry name" value="Transferase(Phosphotransferase) domain 1"/>
    <property type="match status" value="1"/>
</dbReference>
<keyword evidence="2" id="KW-0067">ATP-binding</keyword>
<dbReference type="InterPro" id="IPR000719">
    <property type="entry name" value="Prot_kinase_dom"/>
</dbReference>
<reference evidence="5 6" key="1">
    <citation type="journal article" date="2017" name="PLoS Biol.">
        <title>The sea cucumber genome provides insights into morphological evolution and visceral regeneration.</title>
        <authorList>
            <person name="Zhang X."/>
            <person name="Sun L."/>
            <person name="Yuan J."/>
            <person name="Sun Y."/>
            <person name="Gao Y."/>
            <person name="Zhang L."/>
            <person name="Li S."/>
            <person name="Dai H."/>
            <person name="Hamel J.F."/>
            <person name="Liu C."/>
            <person name="Yu Y."/>
            <person name="Liu S."/>
            <person name="Lin W."/>
            <person name="Guo K."/>
            <person name="Jin S."/>
            <person name="Xu P."/>
            <person name="Storey K.B."/>
            <person name="Huan P."/>
            <person name="Zhang T."/>
            <person name="Zhou Y."/>
            <person name="Zhang J."/>
            <person name="Lin C."/>
            <person name="Li X."/>
            <person name="Xing L."/>
            <person name="Huo D."/>
            <person name="Sun M."/>
            <person name="Wang L."/>
            <person name="Mercier A."/>
            <person name="Li F."/>
            <person name="Yang H."/>
            <person name="Xiang J."/>
        </authorList>
    </citation>
    <scope>NUCLEOTIDE SEQUENCE [LARGE SCALE GENOMIC DNA]</scope>
    <source>
        <strain evidence="5">Shaxun</strain>
        <tissue evidence="5">Muscle</tissue>
    </source>
</reference>
<keyword evidence="3" id="KW-0472">Membrane</keyword>
<keyword evidence="3" id="KW-0812">Transmembrane</keyword>
<evidence type="ECO:0000256" key="2">
    <source>
        <dbReference type="ARBA" id="ARBA00022840"/>
    </source>
</evidence>
<dbReference type="InterPro" id="IPR050198">
    <property type="entry name" value="Non-receptor_tyrosine_kinases"/>
</dbReference>
<dbReference type="GO" id="GO:0004672">
    <property type="term" value="F:protein kinase activity"/>
    <property type="evidence" value="ECO:0007669"/>
    <property type="project" value="InterPro"/>
</dbReference>
<accession>A0A2G8KP61</accession>
<dbReference type="InterPro" id="IPR011009">
    <property type="entry name" value="Kinase-like_dom_sf"/>
</dbReference>
<dbReference type="GO" id="GO:0005524">
    <property type="term" value="F:ATP binding"/>
    <property type="evidence" value="ECO:0007669"/>
    <property type="project" value="UniProtKB-KW"/>
</dbReference>
<keyword evidence="1" id="KW-0547">Nucleotide-binding</keyword>
<feature type="domain" description="Protein kinase" evidence="4">
    <location>
        <begin position="1"/>
        <end position="258"/>
    </location>
</feature>
<evidence type="ECO:0000313" key="5">
    <source>
        <dbReference type="EMBL" id="PIK49747.1"/>
    </source>
</evidence>
<protein>
    <submittedName>
        <fullName evidence="5">Putative ephrin type-A receptor 5</fullName>
    </submittedName>
</protein>
<gene>
    <name evidence="5" type="ORF">BSL78_13372</name>
</gene>
<dbReference type="PANTHER" id="PTHR24418">
    <property type="entry name" value="TYROSINE-PROTEIN KINASE"/>
    <property type="match status" value="1"/>
</dbReference>
<sequence>MRKPVVYGPDEIWSELVVSCPAFFVLTFTQSFTIVFTYIVFRSKDITWNVFVKRILELPDSEYLVKIEGICIDQACLYLISEHLVCDTLETLFMNQFHSYTKKRVLDVLLDIARGIEVIHAFGFVHPGFSTKKILVCENGKCKLYNFCLLEDSSRIVRIKKSMGSMSLNDLPPEALQRNEYSSASDIWSTAVVMWQIISPGCFPFKDDKVRLEHSYKFALDDDEQIKLRDNILQNCFSEDPSARPTIQTIRHLAQKLISSTDVYEKKQEKVNVEINDAYVPMGKVVCAKETYI</sequence>
<feature type="transmembrane region" description="Helical" evidence="3">
    <location>
        <begin position="12"/>
        <end position="41"/>
    </location>
</feature>
<dbReference type="STRING" id="307972.A0A2G8KP61"/>
<keyword evidence="5" id="KW-0675">Receptor</keyword>
<dbReference type="SUPFAM" id="SSF56112">
    <property type="entry name" value="Protein kinase-like (PK-like)"/>
    <property type="match status" value="1"/>
</dbReference>
<evidence type="ECO:0000259" key="4">
    <source>
        <dbReference type="PROSITE" id="PS50011"/>
    </source>
</evidence>
<dbReference type="Proteomes" id="UP000230750">
    <property type="component" value="Unassembled WGS sequence"/>
</dbReference>
<dbReference type="PROSITE" id="PS50011">
    <property type="entry name" value="PROTEIN_KINASE_DOM"/>
    <property type="match status" value="1"/>
</dbReference>
<dbReference type="InterPro" id="IPR001245">
    <property type="entry name" value="Ser-Thr/Tyr_kinase_cat_dom"/>
</dbReference>
<evidence type="ECO:0000313" key="6">
    <source>
        <dbReference type="Proteomes" id="UP000230750"/>
    </source>
</evidence>
<dbReference type="AlphaFoldDB" id="A0A2G8KP61"/>
<dbReference type="OrthoDB" id="4062651at2759"/>
<proteinExistence type="predicted"/>